<reference evidence="6" key="1">
    <citation type="submission" date="2016-03" db="EMBL/GenBank/DDBJ databases">
        <authorList>
            <person name="Devillers H."/>
        </authorList>
    </citation>
    <scope>NUCLEOTIDE SEQUENCE [LARGE SCALE GENOMIC DNA]</scope>
</reference>
<evidence type="ECO:0000256" key="2">
    <source>
        <dbReference type="ARBA" id="ARBA00022603"/>
    </source>
</evidence>
<keyword evidence="2" id="KW-0489">Methyltransferase</keyword>
<dbReference type="Proteomes" id="UP000191024">
    <property type="component" value="Chromosome C"/>
</dbReference>
<name>A0A1G4IZK1_9SACH</name>
<dbReference type="CDD" id="cd02440">
    <property type="entry name" value="AdoMet_MTases"/>
    <property type="match status" value="1"/>
</dbReference>
<evidence type="ECO:0000313" key="5">
    <source>
        <dbReference type="EMBL" id="SCU82625.1"/>
    </source>
</evidence>
<evidence type="ECO:0000256" key="3">
    <source>
        <dbReference type="ARBA" id="ARBA00022679"/>
    </source>
</evidence>
<dbReference type="OrthoDB" id="10027013at2759"/>
<dbReference type="STRING" id="1230905.A0A1G4IZK1"/>
<accession>A0A1G4IZK1</accession>
<comment type="similarity">
    <text evidence="1">Belongs to the methyltransferase superfamily.</text>
</comment>
<dbReference type="GO" id="GO:0032259">
    <property type="term" value="P:methylation"/>
    <property type="evidence" value="ECO:0007669"/>
    <property type="project" value="UniProtKB-KW"/>
</dbReference>
<protein>
    <submittedName>
        <fullName evidence="5">LAMI_0C00188g1_1</fullName>
    </submittedName>
</protein>
<feature type="domain" description="Methyltransferase type 11" evidence="4">
    <location>
        <begin position="41"/>
        <end position="141"/>
    </location>
</feature>
<dbReference type="InterPro" id="IPR013216">
    <property type="entry name" value="Methyltransf_11"/>
</dbReference>
<dbReference type="AlphaFoldDB" id="A0A1G4IZK1"/>
<organism evidence="5 6">
    <name type="scientific">Lachancea mirantina</name>
    <dbReference type="NCBI Taxonomy" id="1230905"/>
    <lineage>
        <taxon>Eukaryota</taxon>
        <taxon>Fungi</taxon>
        <taxon>Dikarya</taxon>
        <taxon>Ascomycota</taxon>
        <taxon>Saccharomycotina</taxon>
        <taxon>Saccharomycetes</taxon>
        <taxon>Saccharomycetales</taxon>
        <taxon>Saccharomycetaceae</taxon>
        <taxon>Lachancea</taxon>
    </lineage>
</organism>
<dbReference type="PANTHER" id="PTHR44942:SF4">
    <property type="entry name" value="METHYLTRANSFERASE TYPE 11 DOMAIN-CONTAINING PROTEIN"/>
    <property type="match status" value="1"/>
</dbReference>
<dbReference type="InterPro" id="IPR029063">
    <property type="entry name" value="SAM-dependent_MTases_sf"/>
</dbReference>
<evidence type="ECO:0000256" key="1">
    <source>
        <dbReference type="ARBA" id="ARBA00008361"/>
    </source>
</evidence>
<gene>
    <name evidence="5" type="ORF">LAMI_0C00188G</name>
</gene>
<dbReference type="GO" id="GO:0008757">
    <property type="term" value="F:S-adenosylmethionine-dependent methyltransferase activity"/>
    <property type="evidence" value="ECO:0007669"/>
    <property type="project" value="InterPro"/>
</dbReference>
<evidence type="ECO:0000259" key="4">
    <source>
        <dbReference type="Pfam" id="PF08241"/>
    </source>
</evidence>
<dbReference type="InterPro" id="IPR051052">
    <property type="entry name" value="Diverse_substrate_MTase"/>
</dbReference>
<proteinExistence type="inferred from homology"/>
<dbReference type="Gene3D" id="3.40.50.150">
    <property type="entry name" value="Vaccinia Virus protein VP39"/>
    <property type="match status" value="1"/>
</dbReference>
<evidence type="ECO:0000313" key="6">
    <source>
        <dbReference type="Proteomes" id="UP000191024"/>
    </source>
</evidence>
<keyword evidence="6" id="KW-1185">Reference proteome</keyword>
<dbReference type="SUPFAM" id="SSF53335">
    <property type="entry name" value="S-adenosyl-L-methionine-dependent methyltransferases"/>
    <property type="match status" value="1"/>
</dbReference>
<dbReference type="Pfam" id="PF08241">
    <property type="entry name" value="Methyltransf_11"/>
    <property type="match status" value="1"/>
</dbReference>
<dbReference type="EMBL" id="LT598466">
    <property type="protein sequence ID" value="SCU82625.1"/>
    <property type="molecule type" value="Genomic_DNA"/>
</dbReference>
<sequence length="287" mass="32971">MSAYSRGTIDSENYQKYRLTYPKSLYDAIVAYHSGRKNRALDIGCGTGLGTFPLLNHFDEVTGCDPSAKMLEAAQIEKGRLPNSLQGRIIFEKVLGEDLADRFASNSIDLICGGESIQYVDFKKFFEAVHKTLRPGGTLAFWFYADPVFVNNLKATQIFKNFCYEDGRYFQSVLPSQIEIIRCLGQNIEIPKSMFENIVSEVNYPGTSGRGSTQFRITKWFSLQDLRNFMSTWGYYQNWLEQNKGNCEDIIEVLMKKLKSECGFKEEKTYELEWETSYYLARKKASI</sequence>
<keyword evidence="3" id="KW-0808">Transferase</keyword>
<dbReference type="PANTHER" id="PTHR44942">
    <property type="entry name" value="METHYLTRANSF_11 DOMAIN-CONTAINING PROTEIN"/>
    <property type="match status" value="1"/>
</dbReference>